<evidence type="ECO:0000313" key="3">
    <source>
        <dbReference type="Proteomes" id="UP000005240"/>
    </source>
</evidence>
<dbReference type="VEuPathDB" id="FungiDB:PTTG_31107"/>
<dbReference type="Proteomes" id="UP000005240">
    <property type="component" value="Unassembled WGS sequence"/>
</dbReference>
<dbReference type="EMBL" id="ADAS02013493">
    <property type="protein sequence ID" value="OAV84729.1"/>
    <property type="molecule type" value="Genomic_DNA"/>
</dbReference>
<evidence type="ECO:0000313" key="2">
    <source>
        <dbReference type="EnsemblFungi" id="PTTG_31107-t43_1-p1"/>
    </source>
</evidence>
<dbReference type="AlphaFoldDB" id="A0A180FX47"/>
<reference evidence="2 3" key="3">
    <citation type="journal article" date="2017" name="G3 (Bethesda)">
        <title>Comparative analysis highlights variable genome content of wheat rusts and divergence of the mating loci.</title>
        <authorList>
            <person name="Cuomo C.A."/>
            <person name="Bakkeren G."/>
            <person name="Khalil H.B."/>
            <person name="Panwar V."/>
            <person name="Joly D."/>
            <person name="Linning R."/>
            <person name="Sakthikumar S."/>
            <person name="Song X."/>
            <person name="Adiconis X."/>
            <person name="Fan L."/>
            <person name="Goldberg J.M."/>
            <person name="Levin J.Z."/>
            <person name="Young S."/>
            <person name="Zeng Q."/>
            <person name="Anikster Y."/>
            <person name="Bruce M."/>
            <person name="Wang M."/>
            <person name="Yin C."/>
            <person name="McCallum B."/>
            <person name="Szabo L.J."/>
            <person name="Hulbert S."/>
            <person name="Chen X."/>
            <person name="Fellers J.P."/>
        </authorList>
    </citation>
    <scope>NUCLEOTIDE SEQUENCE</scope>
    <source>
        <strain evidence="3">Isolate 1-1 / race 1 (BBBD)</strain>
        <strain evidence="2">isolate 1-1 / race 1 (BBBD)</strain>
    </source>
</reference>
<reference evidence="2" key="4">
    <citation type="submission" date="2025-05" db="UniProtKB">
        <authorList>
            <consortium name="EnsemblFungi"/>
        </authorList>
    </citation>
    <scope>IDENTIFICATION</scope>
    <source>
        <strain evidence="2">isolate 1-1 / race 1 (BBBD)</strain>
    </source>
</reference>
<sequence length="101" mass="11430">TEKKLAKIIEENDDSEYKIDAEDDESDNPAANFVKIFDADEFEVDPESGDPLYTFPVPPNAKYATTDEISAALRDFAVRHRYAVATRRSVAGKSKIWKCDR</sequence>
<feature type="non-terminal residue" evidence="1">
    <location>
        <position position="1"/>
    </location>
</feature>
<proteinExistence type="predicted"/>
<name>A0A180FX47_PUCT1</name>
<organism evidence="1">
    <name type="scientific">Puccinia triticina (isolate 1-1 / race 1 (BBBD))</name>
    <name type="common">Brown leaf rust fungus</name>
    <dbReference type="NCBI Taxonomy" id="630390"/>
    <lineage>
        <taxon>Eukaryota</taxon>
        <taxon>Fungi</taxon>
        <taxon>Dikarya</taxon>
        <taxon>Basidiomycota</taxon>
        <taxon>Pucciniomycotina</taxon>
        <taxon>Pucciniomycetes</taxon>
        <taxon>Pucciniales</taxon>
        <taxon>Pucciniaceae</taxon>
        <taxon>Puccinia</taxon>
    </lineage>
</organism>
<keyword evidence="3" id="KW-1185">Reference proteome</keyword>
<accession>A0A180FX47</accession>
<dbReference type="EnsemblFungi" id="PTTG_31107-t43_1">
    <property type="protein sequence ID" value="PTTG_31107-t43_1-p1"/>
    <property type="gene ID" value="PTTG_31107"/>
</dbReference>
<evidence type="ECO:0000313" key="1">
    <source>
        <dbReference type="EMBL" id="OAV84729.1"/>
    </source>
</evidence>
<reference evidence="1" key="1">
    <citation type="submission" date="2009-11" db="EMBL/GenBank/DDBJ databases">
        <authorList>
            <consortium name="The Broad Institute Genome Sequencing Platform"/>
            <person name="Ward D."/>
            <person name="Feldgarden M."/>
            <person name="Earl A."/>
            <person name="Young S.K."/>
            <person name="Zeng Q."/>
            <person name="Koehrsen M."/>
            <person name="Alvarado L."/>
            <person name="Berlin A."/>
            <person name="Bochicchio J."/>
            <person name="Borenstein D."/>
            <person name="Chapman S.B."/>
            <person name="Chen Z."/>
            <person name="Engels R."/>
            <person name="Freedman E."/>
            <person name="Gellesch M."/>
            <person name="Goldberg J."/>
            <person name="Griggs A."/>
            <person name="Gujja S."/>
            <person name="Heilman E."/>
            <person name="Heiman D."/>
            <person name="Hepburn T."/>
            <person name="Howarth C."/>
            <person name="Jen D."/>
            <person name="Larson L."/>
            <person name="Lewis B."/>
            <person name="Mehta T."/>
            <person name="Park D."/>
            <person name="Pearson M."/>
            <person name="Roberts A."/>
            <person name="Saif S."/>
            <person name="Shea T."/>
            <person name="Shenoy N."/>
            <person name="Sisk P."/>
            <person name="Stolte C."/>
            <person name="Sykes S."/>
            <person name="Thomson T."/>
            <person name="Walk T."/>
            <person name="White J."/>
            <person name="Yandava C."/>
            <person name="Izard J."/>
            <person name="Baranova O.V."/>
            <person name="Blanton J.M."/>
            <person name="Tanner A.C."/>
            <person name="Dewhirst F.E."/>
            <person name="Haas B."/>
            <person name="Nusbaum C."/>
            <person name="Birren B."/>
        </authorList>
    </citation>
    <scope>NUCLEOTIDE SEQUENCE [LARGE SCALE GENOMIC DNA]</scope>
    <source>
        <strain evidence="1">1-1 BBBD Race 1</strain>
    </source>
</reference>
<gene>
    <name evidence="1" type="ORF">PTTG_31107</name>
</gene>
<reference evidence="1" key="2">
    <citation type="submission" date="2016-05" db="EMBL/GenBank/DDBJ databases">
        <title>Comparative analysis highlights variable genome content of wheat rusts and divergence of the mating loci.</title>
        <authorList>
            <person name="Cuomo C.A."/>
            <person name="Bakkeren G."/>
            <person name="Szabo L."/>
            <person name="Khalil H."/>
            <person name="Joly D."/>
            <person name="Goldberg J."/>
            <person name="Young S."/>
            <person name="Zeng Q."/>
            <person name="Fellers J."/>
        </authorList>
    </citation>
    <scope>NUCLEOTIDE SEQUENCE [LARGE SCALE GENOMIC DNA]</scope>
    <source>
        <strain evidence="1">1-1 BBBD Race 1</strain>
    </source>
</reference>
<protein>
    <submittedName>
        <fullName evidence="1 2">Uncharacterized protein</fullName>
    </submittedName>
</protein>